<organism evidence="3 4">
    <name type="scientific">Brevibacillus formosus</name>
    <dbReference type="NCBI Taxonomy" id="54913"/>
    <lineage>
        <taxon>Bacteria</taxon>
        <taxon>Bacillati</taxon>
        <taxon>Bacillota</taxon>
        <taxon>Bacilli</taxon>
        <taxon>Bacillales</taxon>
        <taxon>Paenibacillaceae</taxon>
        <taxon>Brevibacillus</taxon>
    </lineage>
</organism>
<feature type="domain" description="Protein-glutamine gamma-glutamyltransferase-like C-terminal" evidence="2">
    <location>
        <begin position="129"/>
        <end position="194"/>
    </location>
</feature>
<dbReference type="KEGG" id="bfm:BP422_13720"/>
<reference evidence="3 4" key="1">
    <citation type="submission" date="2016-11" db="EMBL/GenBank/DDBJ databases">
        <authorList>
            <person name="Jaros S."/>
            <person name="Januszkiewicz K."/>
            <person name="Wedrychowicz H."/>
        </authorList>
    </citation>
    <scope>NUCLEOTIDE SEQUENCE [LARGE SCALE GENOMIC DNA]</scope>
    <source>
        <strain evidence="3 4">NF2</strain>
    </source>
</reference>
<proteinExistence type="predicted"/>
<keyword evidence="1" id="KW-0812">Transmembrane</keyword>
<evidence type="ECO:0000313" key="3">
    <source>
        <dbReference type="EMBL" id="ASJ54524.1"/>
    </source>
</evidence>
<protein>
    <recommendedName>
        <fullName evidence="2">Protein-glutamine gamma-glutamyltransferase-like C-terminal domain-containing protein</fullName>
    </recommendedName>
</protein>
<evidence type="ECO:0000313" key="4">
    <source>
        <dbReference type="Proteomes" id="UP000197781"/>
    </source>
</evidence>
<evidence type="ECO:0000259" key="2">
    <source>
        <dbReference type="Pfam" id="PF13559"/>
    </source>
</evidence>
<sequence>MISTSPWVDDKEHLQEILARDEFNLPQGSGENWIQRAVEFVIELIADLFEWTHIPSGAANTVSTLVLIMAVLGLVGIIYWLFRRMIWEQKKHRPLFMDGEKIRSHADYLRDAKEKAARGEWREGERSLFLALLVYLQMKSWVRVEKWKTNWEYAEEIEANQPSLRDVFGSFAREFDAVWYGQALVDEGSFWRRVNELEGIWREEGQHG</sequence>
<keyword evidence="1" id="KW-0472">Membrane</keyword>
<keyword evidence="1" id="KW-1133">Transmembrane helix</keyword>
<dbReference type="EMBL" id="CP018145">
    <property type="protein sequence ID" value="ASJ54524.1"/>
    <property type="molecule type" value="Genomic_DNA"/>
</dbReference>
<dbReference type="RefSeq" id="WP_088908263.1">
    <property type="nucleotide sequence ID" value="NZ_CP018145.1"/>
</dbReference>
<feature type="transmembrane region" description="Helical" evidence="1">
    <location>
        <begin position="62"/>
        <end position="82"/>
    </location>
</feature>
<gene>
    <name evidence="3" type="ORF">BP422_13720</name>
</gene>
<dbReference type="Proteomes" id="UP000197781">
    <property type="component" value="Chromosome"/>
</dbReference>
<accession>A0A220MHI5</accession>
<evidence type="ECO:0000256" key="1">
    <source>
        <dbReference type="SAM" id="Phobius"/>
    </source>
</evidence>
<dbReference type="AlphaFoldDB" id="A0A220MHI5"/>
<dbReference type="InterPro" id="IPR025403">
    <property type="entry name" value="TgpA-like_C"/>
</dbReference>
<name>A0A220MHI5_9BACL</name>
<dbReference type="Pfam" id="PF13559">
    <property type="entry name" value="DUF4129"/>
    <property type="match status" value="1"/>
</dbReference>